<keyword evidence="1" id="KW-1133">Transmembrane helix</keyword>
<dbReference type="EMBL" id="OFSM01000014">
    <property type="protein sequence ID" value="SOY30187.1"/>
    <property type="molecule type" value="Genomic_DNA"/>
</dbReference>
<evidence type="ECO:0000256" key="1">
    <source>
        <dbReference type="SAM" id="Phobius"/>
    </source>
</evidence>
<dbReference type="InterPro" id="IPR045723">
    <property type="entry name" value="DUF6077"/>
</dbReference>
<gene>
    <name evidence="2" type="ORF">AMURIS_02910</name>
</gene>
<feature type="transmembrane region" description="Helical" evidence="1">
    <location>
        <begin position="167"/>
        <end position="189"/>
    </location>
</feature>
<keyword evidence="1" id="KW-0812">Transmembrane</keyword>
<feature type="transmembrane region" description="Helical" evidence="1">
    <location>
        <begin position="9"/>
        <end position="33"/>
    </location>
</feature>
<organism evidence="2 3">
    <name type="scientific">Acetatifactor muris</name>
    <dbReference type="NCBI Taxonomy" id="879566"/>
    <lineage>
        <taxon>Bacteria</taxon>
        <taxon>Bacillati</taxon>
        <taxon>Bacillota</taxon>
        <taxon>Clostridia</taxon>
        <taxon>Lachnospirales</taxon>
        <taxon>Lachnospiraceae</taxon>
        <taxon>Acetatifactor</taxon>
    </lineage>
</organism>
<feature type="transmembrane region" description="Helical" evidence="1">
    <location>
        <begin position="201"/>
        <end position="219"/>
    </location>
</feature>
<proteinExistence type="predicted"/>
<feature type="transmembrane region" description="Helical" evidence="1">
    <location>
        <begin position="80"/>
        <end position="102"/>
    </location>
</feature>
<evidence type="ECO:0000313" key="3">
    <source>
        <dbReference type="Proteomes" id="UP000236311"/>
    </source>
</evidence>
<reference evidence="2 3" key="1">
    <citation type="submission" date="2018-01" db="EMBL/GenBank/DDBJ databases">
        <authorList>
            <person name="Gaut B.S."/>
            <person name="Morton B.R."/>
            <person name="Clegg M.T."/>
            <person name="Duvall M.R."/>
        </authorList>
    </citation>
    <scope>NUCLEOTIDE SEQUENCE [LARGE SCALE GENOMIC DNA]</scope>
    <source>
        <strain evidence="2">GP69</strain>
    </source>
</reference>
<dbReference type="Pfam" id="PF19554">
    <property type="entry name" value="DUF6077"/>
    <property type="match status" value="1"/>
</dbReference>
<dbReference type="Proteomes" id="UP000236311">
    <property type="component" value="Unassembled WGS sequence"/>
</dbReference>
<protein>
    <submittedName>
        <fullName evidence="2">Uncharacterized protein</fullName>
    </submittedName>
</protein>
<dbReference type="AlphaFoldDB" id="A0A2K4ZI79"/>
<keyword evidence="3" id="KW-1185">Reference proteome</keyword>
<keyword evidence="1" id="KW-0472">Membrane</keyword>
<sequence>MKGNYLGDYLIMGIISIIGLAEVVHLAAMFLGLPFGRCAMLWGGLSGTAVLAVAGMFFYHWKKGSRNPEKVEKRNALEGILFLVFAILVISQLIFVCTGNTACREGDMTLETVKSFLAADGIYRINPMTGAAYTAGMPFRLKILCLPTLYACICRITGLSPDFVVRILIPVIVLVSCYASFGVLACSLFPAEETVSGRKRACFLAAAALIMWVGTYRYGMDGFQLLYCGWRGVTIRNCVLLPWLLSLCIRGKWMSAVLCILAEACMVWTLYGCGWCLFAALGMAAAGLYRRKRAEKSLRER</sequence>
<accession>A0A2K4ZI79</accession>
<name>A0A2K4ZI79_9FIRM</name>
<feature type="transmembrane region" description="Helical" evidence="1">
    <location>
        <begin position="39"/>
        <end position="59"/>
    </location>
</feature>
<feature type="transmembrane region" description="Helical" evidence="1">
    <location>
        <begin position="268"/>
        <end position="289"/>
    </location>
</feature>
<evidence type="ECO:0000313" key="2">
    <source>
        <dbReference type="EMBL" id="SOY30187.1"/>
    </source>
</evidence>